<evidence type="ECO:0000256" key="1">
    <source>
        <dbReference type="ARBA" id="ARBA00010879"/>
    </source>
</evidence>
<dbReference type="InterPro" id="IPR010661">
    <property type="entry name" value="RVT_thumb"/>
</dbReference>
<dbReference type="InterPro" id="IPR043128">
    <property type="entry name" value="Rev_trsase/Diguanyl_cyclase"/>
</dbReference>
<gene>
    <name evidence="10" type="ORF">N331_09476</name>
</gene>
<dbReference type="Gene3D" id="3.10.10.10">
    <property type="entry name" value="HIV Type 1 Reverse Transcriptase, subunit A, domain 1"/>
    <property type="match status" value="1"/>
</dbReference>
<dbReference type="Pfam" id="PF06817">
    <property type="entry name" value="RVT_thumb"/>
    <property type="match status" value="1"/>
</dbReference>
<keyword evidence="11" id="KW-1185">Reference proteome</keyword>
<organism evidence="10 11">
    <name type="scientific">Merops nubicus</name>
    <name type="common">Northern carmine bee-eater</name>
    <dbReference type="NCBI Taxonomy" id="57421"/>
    <lineage>
        <taxon>Eukaryota</taxon>
        <taxon>Metazoa</taxon>
        <taxon>Chordata</taxon>
        <taxon>Craniata</taxon>
        <taxon>Vertebrata</taxon>
        <taxon>Euteleostomi</taxon>
        <taxon>Archelosauria</taxon>
        <taxon>Archosauria</taxon>
        <taxon>Dinosauria</taxon>
        <taxon>Saurischia</taxon>
        <taxon>Theropoda</taxon>
        <taxon>Coelurosauria</taxon>
        <taxon>Aves</taxon>
        <taxon>Neognathae</taxon>
        <taxon>Neoaves</taxon>
        <taxon>Telluraves</taxon>
        <taxon>Coraciimorphae</taxon>
        <taxon>Coraciiformes</taxon>
        <taxon>Meropidae</taxon>
        <taxon>Merops</taxon>
    </lineage>
</organism>
<dbReference type="EC" id="3.1.26.4" evidence="2"/>
<evidence type="ECO:0000259" key="9">
    <source>
        <dbReference type="PROSITE" id="PS50878"/>
    </source>
</evidence>
<keyword evidence="6" id="KW-0255">Endonuclease</keyword>
<evidence type="ECO:0000256" key="7">
    <source>
        <dbReference type="ARBA" id="ARBA00022801"/>
    </source>
</evidence>
<sequence>FAFTIPMTNKAEPADRYEWIVLPQGMKNSPTLCQLYVAWALKEVRKKWKDTIIYHYMDDILFVWETPIMEADVKWLEMHLKLKGLTIAPEKMQQQAPWKYLGWILTDSEIHPQKPLLINRLDTITDLQKLLGDIQWIRSIVGISNEELQPLVQLLCGTRADDKISITTEQKQFLQKLVE</sequence>
<dbReference type="EMBL" id="KK705736">
    <property type="protein sequence ID" value="KFQ30161.1"/>
    <property type="molecule type" value="Genomic_DNA"/>
</dbReference>
<dbReference type="GO" id="GO:0003964">
    <property type="term" value="F:RNA-directed DNA polymerase activity"/>
    <property type="evidence" value="ECO:0007669"/>
    <property type="project" value="UniProtKB-KW"/>
</dbReference>
<dbReference type="PROSITE" id="PS50878">
    <property type="entry name" value="RT_POL"/>
    <property type="match status" value="1"/>
</dbReference>
<keyword evidence="8" id="KW-0695">RNA-directed DNA polymerase</keyword>
<dbReference type="Gene3D" id="3.30.70.270">
    <property type="match status" value="2"/>
</dbReference>
<feature type="non-terminal residue" evidence="10">
    <location>
        <position position="1"/>
    </location>
</feature>
<keyword evidence="4" id="KW-0548">Nucleotidyltransferase</keyword>
<evidence type="ECO:0000256" key="2">
    <source>
        <dbReference type="ARBA" id="ARBA00012180"/>
    </source>
</evidence>
<dbReference type="Pfam" id="PF00078">
    <property type="entry name" value="RVT_1"/>
    <property type="match status" value="1"/>
</dbReference>
<proteinExistence type="inferred from homology"/>
<evidence type="ECO:0000256" key="5">
    <source>
        <dbReference type="ARBA" id="ARBA00022722"/>
    </source>
</evidence>
<evidence type="ECO:0000256" key="8">
    <source>
        <dbReference type="ARBA" id="ARBA00022918"/>
    </source>
</evidence>
<dbReference type="GO" id="GO:0035613">
    <property type="term" value="F:RNA stem-loop binding"/>
    <property type="evidence" value="ECO:0007669"/>
    <property type="project" value="TreeGrafter"/>
</dbReference>
<accession>A0A091QU96</accession>
<dbReference type="InterPro" id="IPR043502">
    <property type="entry name" value="DNA/RNA_pol_sf"/>
</dbReference>
<evidence type="ECO:0000256" key="6">
    <source>
        <dbReference type="ARBA" id="ARBA00022759"/>
    </source>
</evidence>
<keyword evidence="5" id="KW-0540">Nuclease</keyword>
<dbReference type="PANTHER" id="PTHR41694">
    <property type="entry name" value="ENDOGENOUS RETROVIRUS GROUP K MEMBER POL PROTEIN"/>
    <property type="match status" value="1"/>
</dbReference>
<dbReference type="Proteomes" id="UP000052967">
    <property type="component" value="Unassembled WGS sequence"/>
</dbReference>
<name>A0A091QU96_MERNU</name>
<dbReference type="PANTHER" id="PTHR41694:SF3">
    <property type="entry name" value="RNA-DIRECTED DNA POLYMERASE-RELATED"/>
    <property type="match status" value="1"/>
</dbReference>
<feature type="domain" description="Reverse transcriptase" evidence="9">
    <location>
        <begin position="1"/>
        <end position="105"/>
    </location>
</feature>
<evidence type="ECO:0000313" key="11">
    <source>
        <dbReference type="Proteomes" id="UP000052967"/>
    </source>
</evidence>
<dbReference type="InterPro" id="IPR000477">
    <property type="entry name" value="RT_dom"/>
</dbReference>
<reference evidence="10 11" key="1">
    <citation type="submission" date="2014-04" db="EMBL/GenBank/DDBJ databases">
        <title>Genome evolution of avian class.</title>
        <authorList>
            <person name="Zhang G."/>
            <person name="Li C."/>
        </authorList>
    </citation>
    <scope>NUCLEOTIDE SEQUENCE [LARGE SCALE GENOMIC DNA]</scope>
    <source>
        <strain evidence="10">BGI_N331</strain>
    </source>
</reference>
<keyword evidence="7" id="KW-0378">Hydrolase</keyword>
<evidence type="ECO:0000256" key="4">
    <source>
        <dbReference type="ARBA" id="ARBA00022695"/>
    </source>
</evidence>
<keyword evidence="3" id="KW-0808">Transferase</keyword>
<protein>
    <recommendedName>
        <fullName evidence="2">ribonuclease H</fullName>
        <ecNumber evidence="2">3.1.26.4</ecNumber>
    </recommendedName>
</protein>
<evidence type="ECO:0000256" key="3">
    <source>
        <dbReference type="ARBA" id="ARBA00022679"/>
    </source>
</evidence>
<evidence type="ECO:0000313" key="10">
    <source>
        <dbReference type="EMBL" id="KFQ30161.1"/>
    </source>
</evidence>
<dbReference type="GO" id="GO:0004523">
    <property type="term" value="F:RNA-DNA hybrid ribonuclease activity"/>
    <property type="evidence" value="ECO:0007669"/>
    <property type="project" value="UniProtKB-EC"/>
</dbReference>
<dbReference type="AlphaFoldDB" id="A0A091QU96"/>
<dbReference type="SUPFAM" id="SSF56672">
    <property type="entry name" value="DNA/RNA polymerases"/>
    <property type="match status" value="1"/>
</dbReference>
<feature type="non-terminal residue" evidence="10">
    <location>
        <position position="179"/>
    </location>
</feature>
<comment type="similarity">
    <text evidence="1">Belongs to the beta type-B retroviral polymerase family. HERV class-II K(HML-2) pol subfamily.</text>
</comment>